<dbReference type="InterPro" id="IPR022742">
    <property type="entry name" value="Hydrolase_4"/>
</dbReference>
<evidence type="ECO:0000313" key="4">
    <source>
        <dbReference type="Proteomes" id="UP000006327"/>
    </source>
</evidence>
<keyword evidence="4" id="KW-1185">Reference proteome</keyword>
<proteinExistence type="predicted"/>
<keyword evidence="1" id="KW-0732">Signal</keyword>
<comment type="caution">
    <text evidence="3">The sequence shown here is derived from an EMBL/GenBank/DDBJ whole genome shotgun (WGS) entry which is preliminary data.</text>
</comment>
<dbReference type="RefSeq" id="WP_007621951.1">
    <property type="nucleotide sequence ID" value="NZ_BAEO01000049.1"/>
</dbReference>
<dbReference type="Pfam" id="PF12146">
    <property type="entry name" value="Hydrolase_4"/>
    <property type="match status" value="1"/>
</dbReference>
<evidence type="ECO:0000256" key="1">
    <source>
        <dbReference type="SAM" id="SignalP"/>
    </source>
</evidence>
<feature type="chain" id="PRO_5003897737" evidence="1">
    <location>
        <begin position="19"/>
        <end position="340"/>
    </location>
</feature>
<dbReference type="AlphaFoldDB" id="K6YU33"/>
<evidence type="ECO:0000313" key="3">
    <source>
        <dbReference type="EMBL" id="GAC20223.1"/>
    </source>
</evidence>
<dbReference type="SUPFAM" id="SSF53474">
    <property type="entry name" value="alpha/beta-Hydrolases"/>
    <property type="match status" value="1"/>
</dbReference>
<dbReference type="InterPro" id="IPR029058">
    <property type="entry name" value="AB_hydrolase_fold"/>
</dbReference>
<name>K6YU33_9ALTE</name>
<dbReference type="eggNOG" id="COG2267">
    <property type="taxonomic scope" value="Bacteria"/>
</dbReference>
<dbReference type="Gene3D" id="3.40.50.1820">
    <property type="entry name" value="alpha/beta hydrolase"/>
    <property type="match status" value="1"/>
</dbReference>
<evidence type="ECO:0000259" key="2">
    <source>
        <dbReference type="Pfam" id="PF12146"/>
    </source>
</evidence>
<gene>
    <name evidence="3" type="ORF">GARC_3264</name>
</gene>
<feature type="signal peptide" evidence="1">
    <location>
        <begin position="1"/>
        <end position="18"/>
    </location>
</feature>
<dbReference type="EMBL" id="BAEO01000049">
    <property type="protein sequence ID" value="GAC20223.1"/>
    <property type="molecule type" value="Genomic_DNA"/>
</dbReference>
<reference evidence="3 4" key="1">
    <citation type="journal article" date="2017" name="Antonie Van Leeuwenhoek">
        <title>Rhizobium rhizosphaerae sp. nov., a novel species isolated from rice rhizosphere.</title>
        <authorList>
            <person name="Zhao J.J."/>
            <person name="Zhang J."/>
            <person name="Zhang R.J."/>
            <person name="Zhang C.W."/>
            <person name="Yin H.Q."/>
            <person name="Zhang X.X."/>
        </authorList>
    </citation>
    <scope>NUCLEOTIDE SEQUENCE [LARGE SCALE GENOMIC DNA]</scope>
    <source>
        <strain evidence="3 4">BSs20135</strain>
    </source>
</reference>
<protein>
    <submittedName>
        <fullName evidence="3">Phospholipase/Carboxylesterase</fullName>
    </submittedName>
</protein>
<organism evidence="3 4">
    <name type="scientific">Paraglaciecola arctica BSs20135</name>
    <dbReference type="NCBI Taxonomy" id="493475"/>
    <lineage>
        <taxon>Bacteria</taxon>
        <taxon>Pseudomonadati</taxon>
        <taxon>Pseudomonadota</taxon>
        <taxon>Gammaproteobacteria</taxon>
        <taxon>Alteromonadales</taxon>
        <taxon>Alteromonadaceae</taxon>
        <taxon>Paraglaciecola</taxon>
    </lineage>
</organism>
<accession>K6YU33</accession>
<sequence>MKLSTLFFLIAANSSFFAQSQSIEAEFDRFDKLYQQQLGSTQGCQSPELNVFRVCSAALRNDGNAPFILHHNKVTSKVVVLFHGLSDSPFYLRSIAKALYQQGNNVVVGLLPGHGKKQADVDMRDPNLADRWRQHFAEVVELSADLGENLYLGGFSTGGTVATEYVLLHANEVKGLMLFSGALALDPKIEWLSKIWGSQRLAKWLDGDYQTSGDNPFKYPQVSRSAALELAEIIFSIRELIEQGKGPNLPIFVAHSVVDKTIPILGVKNLMKANQGLNVFFEISKEYDVCHADVVINQTQFTEVEYKPTALEEVLPCSTPSINPLHAEMLESLLTFMATN</sequence>
<feature type="domain" description="Serine aminopeptidase S33" evidence="2">
    <location>
        <begin position="76"/>
        <end position="222"/>
    </location>
</feature>
<dbReference type="STRING" id="493475.GARC_3264"/>
<dbReference type="OrthoDB" id="8476759at2"/>
<dbReference type="Proteomes" id="UP000006327">
    <property type="component" value="Unassembled WGS sequence"/>
</dbReference>